<gene>
    <name evidence="2" type="ORF">FRE64_10315</name>
</gene>
<evidence type="ECO:0000313" key="2">
    <source>
        <dbReference type="EMBL" id="QDZ40312.1"/>
    </source>
</evidence>
<evidence type="ECO:0000313" key="3">
    <source>
        <dbReference type="Proteomes" id="UP000318453"/>
    </source>
</evidence>
<accession>A0A5B8NM03</accession>
<dbReference type="Pfam" id="PF20384">
    <property type="entry name" value="DUF6679"/>
    <property type="match status" value="1"/>
</dbReference>
<dbReference type="RefSeq" id="WP_146295995.1">
    <property type="nucleotide sequence ID" value="NZ_CP042326.1"/>
</dbReference>
<sequence>MLHRKIHKFCNEGREVCIFLRDQQRWIEEARIVSLEGDLVTVRYEVDEEEEISSWEEIIRIESIASITHRLASVIRSNADPLVSDDCPEAEQIYPNHPNNNPDYPQDSSS</sequence>
<proteinExistence type="predicted"/>
<feature type="compositionally biased region" description="Low complexity" evidence="1">
    <location>
        <begin position="94"/>
        <end position="110"/>
    </location>
</feature>
<dbReference type="Proteomes" id="UP000318453">
    <property type="component" value="Chromosome"/>
</dbReference>
<dbReference type="AlphaFoldDB" id="A0A5B8NM03"/>
<feature type="region of interest" description="Disordered" evidence="1">
    <location>
        <begin position="86"/>
        <end position="110"/>
    </location>
</feature>
<reference evidence="2" key="1">
    <citation type="submission" date="2019-08" db="EMBL/GenBank/DDBJ databases">
        <title>Carotenoids and Carotenoid Binding Proteins in the Halophilic Cyanobacterium Euhalothece sp. ZM00.</title>
        <authorList>
            <person name="Cho S.M."/>
            <person name="Song J.Y."/>
            <person name="Park Y.-I."/>
        </authorList>
    </citation>
    <scope>NUCLEOTIDE SEQUENCE [LARGE SCALE GENOMIC DNA]</scope>
    <source>
        <strain evidence="2">Z-M001</strain>
    </source>
</reference>
<evidence type="ECO:0000256" key="1">
    <source>
        <dbReference type="SAM" id="MobiDB-lite"/>
    </source>
</evidence>
<dbReference type="InterPro" id="IPR046501">
    <property type="entry name" value="DUF6679"/>
</dbReference>
<organism evidence="2 3">
    <name type="scientific">Euhalothece natronophila Z-M001</name>
    <dbReference type="NCBI Taxonomy" id="522448"/>
    <lineage>
        <taxon>Bacteria</taxon>
        <taxon>Bacillati</taxon>
        <taxon>Cyanobacteriota</taxon>
        <taxon>Cyanophyceae</taxon>
        <taxon>Oscillatoriophycideae</taxon>
        <taxon>Chroococcales</taxon>
        <taxon>Halothecacae</taxon>
        <taxon>Halothece cluster</taxon>
        <taxon>Euhalothece</taxon>
    </lineage>
</organism>
<keyword evidence="3" id="KW-1185">Reference proteome</keyword>
<name>A0A5B8NM03_9CHRO</name>
<protein>
    <submittedName>
        <fullName evidence="2">Uncharacterized protein</fullName>
    </submittedName>
</protein>
<dbReference type="KEGG" id="enn:FRE64_10315"/>
<dbReference type="OrthoDB" id="486640at2"/>
<dbReference type="EMBL" id="CP042326">
    <property type="protein sequence ID" value="QDZ40312.1"/>
    <property type="molecule type" value="Genomic_DNA"/>
</dbReference>